<gene>
    <name evidence="1" type="ORF">GCM10009069_10560</name>
</gene>
<organism evidence="1 2">
    <name type="scientific">Algimonas arctica</name>
    <dbReference type="NCBI Taxonomy" id="1479486"/>
    <lineage>
        <taxon>Bacteria</taxon>
        <taxon>Pseudomonadati</taxon>
        <taxon>Pseudomonadota</taxon>
        <taxon>Alphaproteobacteria</taxon>
        <taxon>Maricaulales</taxon>
        <taxon>Robiginitomaculaceae</taxon>
        <taxon>Algimonas</taxon>
    </lineage>
</organism>
<dbReference type="Proteomes" id="UP000634004">
    <property type="component" value="Unassembled WGS sequence"/>
</dbReference>
<keyword evidence="2" id="KW-1185">Reference proteome</keyword>
<reference evidence="1" key="1">
    <citation type="journal article" date="2014" name="Int. J. Syst. Evol. Microbiol.">
        <title>Complete genome sequence of Corynebacterium casei LMG S-19264T (=DSM 44701T), isolated from a smear-ripened cheese.</title>
        <authorList>
            <consortium name="US DOE Joint Genome Institute (JGI-PGF)"/>
            <person name="Walter F."/>
            <person name="Albersmeier A."/>
            <person name="Kalinowski J."/>
            <person name="Ruckert C."/>
        </authorList>
    </citation>
    <scope>NUCLEOTIDE SEQUENCE</scope>
    <source>
        <strain evidence="1">KCTC 32513</strain>
    </source>
</reference>
<reference evidence="1" key="2">
    <citation type="submission" date="2020-09" db="EMBL/GenBank/DDBJ databases">
        <authorList>
            <person name="Sun Q."/>
            <person name="Kim S."/>
        </authorList>
    </citation>
    <scope>NUCLEOTIDE SEQUENCE</scope>
    <source>
        <strain evidence="1">KCTC 32513</strain>
    </source>
</reference>
<evidence type="ECO:0000313" key="1">
    <source>
        <dbReference type="EMBL" id="GHA89375.1"/>
    </source>
</evidence>
<dbReference type="EMBL" id="BMZH01000003">
    <property type="protein sequence ID" value="GHA89375.1"/>
    <property type="molecule type" value="Genomic_DNA"/>
</dbReference>
<evidence type="ECO:0000313" key="2">
    <source>
        <dbReference type="Proteomes" id="UP000634004"/>
    </source>
</evidence>
<dbReference type="AlphaFoldDB" id="A0A8J3CR80"/>
<dbReference type="RefSeq" id="WP_189496156.1">
    <property type="nucleotide sequence ID" value="NZ_BMZH01000003.1"/>
</dbReference>
<proteinExistence type="predicted"/>
<comment type="caution">
    <text evidence="1">The sequence shown here is derived from an EMBL/GenBank/DDBJ whole genome shotgun (WGS) entry which is preliminary data.</text>
</comment>
<accession>A0A8J3CR80</accession>
<sequence>MSDTRILTMLSRIDRALIAEIDVIREGRFQDLLAVQMETADAMRGLDAMRIDFQLPGFDKSRIEAAMRIINQRAEQARGLIGAAMNGARDAKARIEGLIRADGDIGAYDRTGGQIRMKNLGSPYNKTI</sequence>
<protein>
    <submittedName>
        <fullName evidence="1">Uncharacterized protein</fullName>
    </submittedName>
</protein>
<name>A0A8J3CR80_9PROT</name>